<dbReference type="SMART" id="SM00324">
    <property type="entry name" value="RhoGAP"/>
    <property type="match status" value="1"/>
</dbReference>
<feature type="compositionally biased region" description="Low complexity" evidence="3">
    <location>
        <begin position="1040"/>
        <end position="1049"/>
    </location>
</feature>
<dbReference type="SUPFAM" id="SSF103657">
    <property type="entry name" value="BAR/IMD domain-like"/>
    <property type="match status" value="1"/>
</dbReference>
<dbReference type="GO" id="GO:0000935">
    <property type="term" value="C:division septum"/>
    <property type="evidence" value="ECO:0007669"/>
    <property type="project" value="TreeGrafter"/>
</dbReference>
<name>A0A4Y7QAD4_9AGAM</name>
<feature type="compositionally biased region" description="Low complexity" evidence="3">
    <location>
        <begin position="863"/>
        <end position="875"/>
    </location>
</feature>
<dbReference type="EMBL" id="ML170169">
    <property type="protein sequence ID" value="TDL23780.1"/>
    <property type="molecule type" value="Genomic_DNA"/>
</dbReference>
<dbReference type="PANTHER" id="PTHR23065:SF17">
    <property type="entry name" value="RHO-GTPASE-ACTIVATING PROTEIN RGD2"/>
    <property type="match status" value="1"/>
</dbReference>
<feature type="domain" description="F-BAR" evidence="5">
    <location>
        <begin position="7"/>
        <end position="523"/>
    </location>
</feature>
<dbReference type="GO" id="GO:0007010">
    <property type="term" value="P:cytoskeleton organization"/>
    <property type="evidence" value="ECO:0007669"/>
    <property type="project" value="TreeGrafter"/>
</dbReference>
<dbReference type="SMART" id="SM00055">
    <property type="entry name" value="FCH"/>
    <property type="match status" value="1"/>
</dbReference>
<feature type="region of interest" description="Disordered" evidence="3">
    <location>
        <begin position="844"/>
        <end position="1124"/>
    </location>
</feature>
<feature type="coiled-coil region" evidence="2">
    <location>
        <begin position="131"/>
        <end position="165"/>
    </location>
</feature>
<dbReference type="GO" id="GO:0005096">
    <property type="term" value="F:GTPase activator activity"/>
    <property type="evidence" value="ECO:0007669"/>
    <property type="project" value="TreeGrafter"/>
</dbReference>
<feature type="compositionally biased region" description="Low complexity" evidence="3">
    <location>
        <begin position="985"/>
        <end position="1001"/>
    </location>
</feature>
<dbReference type="Pfam" id="PF00611">
    <property type="entry name" value="FCH"/>
    <property type="match status" value="1"/>
</dbReference>
<dbReference type="InterPro" id="IPR000198">
    <property type="entry name" value="RhoGAP_dom"/>
</dbReference>
<protein>
    <recommendedName>
        <fullName evidence="8">Rho-GAP domain-containing protein</fullName>
    </recommendedName>
</protein>
<dbReference type="Gene3D" id="1.20.1270.60">
    <property type="entry name" value="Arfaptin homology (AH) domain/BAR domain"/>
    <property type="match status" value="2"/>
</dbReference>
<evidence type="ECO:0000259" key="5">
    <source>
        <dbReference type="PROSITE" id="PS51741"/>
    </source>
</evidence>
<dbReference type="PROSITE" id="PS50238">
    <property type="entry name" value="RHOGAP"/>
    <property type="match status" value="1"/>
</dbReference>
<dbReference type="PANTHER" id="PTHR23065">
    <property type="entry name" value="PROLINE-SERINE-THREONINE PHOSPHATASE INTERACTING PROTEIN 1"/>
    <property type="match status" value="1"/>
</dbReference>
<dbReference type="SUPFAM" id="SSF48350">
    <property type="entry name" value="GTPase activation domain, GAP"/>
    <property type="match status" value="1"/>
</dbReference>
<dbReference type="Gene3D" id="1.10.555.10">
    <property type="entry name" value="Rho GTPase activation protein"/>
    <property type="match status" value="1"/>
</dbReference>
<feature type="compositionally biased region" description="Basic and acidic residues" evidence="3">
    <location>
        <begin position="200"/>
        <end position="209"/>
    </location>
</feature>
<feature type="compositionally biased region" description="Low complexity" evidence="3">
    <location>
        <begin position="893"/>
        <end position="911"/>
    </location>
</feature>
<organism evidence="6 7">
    <name type="scientific">Rickenella mellea</name>
    <dbReference type="NCBI Taxonomy" id="50990"/>
    <lineage>
        <taxon>Eukaryota</taxon>
        <taxon>Fungi</taxon>
        <taxon>Dikarya</taxon>
        <taxon>Basidiomycota</taxon>
        <taxon>Agaricomycotina</taxon>
        <taxon>Agaricomycetes</taxon>
        <taxon>Hymenochaetales</taxon>
        <taxon>Rickenellaceae</taxon>
        <taxon>Rickenella</taxon>
    </lineage>
</organism>
<dbReference type="STRING" id="50990.A0A4Y7QAD4"/>
<dbReference type="OrthoDB" id="2155291at2759"/>
<sequence>MPALTLPLIFNNSFWTQDFRTGLEILYGKLEQGIDENDEIVSFIQARIEAEAAIAEQLINAVPTGQKGRGFNADDGASLLMAFRGLQVESVAQGEKHRDIAKELATLVVAPFNEWAQGHKARIGTSRANVLENWVKHYEIAQGDVEKLRQQYLAKMRKADEAADDVKFAPNNDFGDKYTTSPKLNGRDKPQRSATISDRIAQRFKDIQKKATSAKTPDSPTLVFEAHSPGHEDKPLPSIEKVDKGKGKAVEEPESLEMVASPPSLSPTLPPKLALQEATPPPPIVLAGVTMQPGVVSEMLKRAAAEMPLRNVKFPILGEYVGCFSGEEFAAWLAAKAQEFEGDLDKAEEAARQLTEKEGCLRRIGEFGNKFENTDDAFYQFRPKAFDLTNEQPKAQDSPQSPIIAPIAENLVKRSGTLVNFVSKAITTNMTSEPPYIKARADAEAADQTYRTAVRKLDKQRLGLEERIEDTLKSLQTWETERLRAVKTVLLQYQGTLKNLPTSLQPSLDRSSTLLSAYQPESDLKALIERYRTGPFRPTPHVYESITHDEWDVMFGIDLRKWADGGWNGLRGDDEKKEKIPGVVAALLSALNDMYATLPNDSEKRKVWIYEVPLKAVHHLRESINGVAPGQPISSKMLAAYDAPVLASCLKLWILELDPSLGTWEGWDDIRQLYPVVGGSTKNESESNDQQRLQDLQVALQRLPQVHLLVLDAIVGHLKTLIDTTTVEESKDVYITKLALSIGRLVLRPKVENEMSIQDRHPTLLFIDLVKNYDDILPPTILKKKRESDRRVPIRKRTAPIDLRMKRSRLSVGIDPQEILAAQLAAKNPGMKIPARALSPAPNRTSFIVPASPPVPPTPPVPTSIAGSAEPQSTPFVPPPPPPPPPGAPASTPPTESVVPPVADAPSPTTAGESKPEHDDNTDTPRPMFKEPAPEVDGELPMPKFEEPPASPDLLPMPNFAAPPPEKEQLQVTAAPITVSPPTPQRSSSPSSPASGTQSPTKRPGSPRSQSVERQGDGADLSRSSSGEAARIRGPRSRGPRPQSASGGSNVQSLAAGFNRGPAQPATANTSMGARLNRANPGRPLSVANPADYEPKKKGVGRVQAGAFSRRTMASDAEDEVVDK</sequence>
<feature type="domain" description="Rho-GAP" evidence="4">
    <location>
        <begin position="557"/>
        <end position="777"/>
    </location>
</feature>
<dbReference type="GO" id="GO:0007264">
    <property type="term" value="P:small GTPase-mediated signal transduction"/>
    <property type="evidence" value="ECO:0007669"/>
    <property type="project" value="TreeGrafter"/>
</dbReference>
<feature type="compositionally biased region" description="Pro residues" evidence="3">
    <location>
        <begin position="876"/>
        <end position="892"/>
    </location>
</feature>
<dbReference type="PROSITE" id="PS51741">
    <property type="entry name" value="F_BAR"/>
    <property type="match status" value="1"/>
</dbReference>
<evidence type="ECO:0000313" key="7">
    <source>
        <dbReference type="Proteomes" id="UP000294933"/>
    </source>
</evidence>
<feature type="compositionally biased region" description="Polar residues" evidence="3">
    <location>
        <begin position="210"/>
        <end position="219"/>
    </location>
</feature>
<dbReference type="GO" id="GO:0005737">
    <property type="term" value="C:cytoplasm"/>
    <property type="evidence" value="ECO:0007669"/>
    <property type="project" value="TreeGrafter"/>
</dbReference>
<dbReference type="VEuPathDB" id="FungiDB:BD410DRAFT_856763"/>
<feature type="compositionally biased region" description="Pro residues" evidence="3">
    <location>
        <begin position="851"/>
        <end position="862"/>
    </location>
</feature>
<dbReference type="Proteomes" id="UP000294933">
    <property type="component" value="Unassembled WGS sequence"/>
</dbReference>
<accession>A0A4Y7QAD4</accession>
<dbReference type="GO" id="GO:0005886">
    <property type="term" value="C:plasma membrane"/>
    <property type="evidence" value="ECO:0007669"/>
    <property type="project" value="TreeGrafter"/>
</dbReference>
<dbReference type="AlphaFoldDB" id="A0A4Y7QAD4"/>
<evidence type="ECO:0000256" key="2">
    <source>
        <dbReference type="SAM" id="Coils"/>
    </source>
</evidence>
<proteinExistence type="predicted"/>
<dbReference type="Pfam" id="PF00620">
    <property type="entry name" value="RhoGAP"/>
    <property type="match status" value="1"/>
</dbReference>
<dbReference type="InterPro" id="IPR027267">
    <property type="entry name" value="AH/BAR_dom_sf"/>
</dbReference>
<keyword evidence="1 2" id="KW-0175">Coiled coil</keyword>
<feature type="compositionally biased region" description="Basic and acidic residues" evidence="3">
    <location>
        <begin position="914"/>
        <end position="933"/>
    </location>
</feature>
<reference evidence="6 7" key="1">
    <citation type="submission" date="2018-06" db="EMBL/GenBank/DDBJ databases">
        <title>A transcriptomic atlas of mushroom development highlights an independent origin of complex multicellularity.</title>
        <authorList>
            <consortium name="DOE Joint Genome Institute"/>
            <person name="Krizsan K."/>
            <person name="Almasi E."/>
            <person name="Merenyi Z."/>
            <person name="Sahu N."/>
            <person name="Viragh M."/>
            <person name="Koszo T."/>
            <person name="Mondo S."/>
            <person name="Kiss B."/>
            <person name="Balint B."/>
            <person name="Kues U."/>
            <person name="Barry K."/>
            <person name="Hegedus J.C."/>
            <person name="Henrissat B."/>
            <person name="Johnson J."/>
            <person name="Lipzen A."/>
            <person name="Ohm R."/>
            <person name="Nagy I."/>
            <person name="Pangilinan J."/>
            <person name="Yan J."/>
            <person name="Xiong Y."/>
            <person name="Grigoriev I.V."/>
            <person name="Hibbett D.S."/>
            <person name="Nagy L.G."/>
        </authorList>
    </citation>
    <scope>NUCLEOTIDE SEQUENCE [LARGE SCALE GENOMIC DNA]</scope>
    <source>
        <strain evidence="6 7">SZMC22713</strain>
    </source>
</reference>
<evidence type="ECO:0000256" key="3">
    <source>
        <dbReference type="SAM" id="MobiDB-lite"/>
    </source>
</evidence>
<evidence type="ECO:0000313" key="6">
    <source>
        <dbReference type="EMBL" id="TDL23780.1"/>
    </source>
</evidence>
<keyword evidence="7" id="KW-1185">Reference proteome</keyword>
<dbReference type="InterPro" id="IPR008936">
    <property type="entry name" value="Rho_GTPase_activation_prot"/>
</dbReference>
<dbReference type="InterPro" id="IPR001060">
    <property type="entry name" value="FCH_dom"/>
</dbReference>
<evidence type="ECO:0000256" key="1">
    <source>
        <dbReference type="PROSITE-ProRule" id="PRU01077"/>
    </source>
</evidence>
<feature type="region of interest" description="Disordered" evidence="3">
    <location>
        <begin position="167"/>
        <end position="267"/>
    </location>
</feature>
<evidence type="ECO:0008006" key="8">
    <source>
        <dbReference type="Google" id="ProtNLM"/>
    </source>
</evidence>
<dbReference type="InterPro" id="IPR031160">
    <property type="entry name" value="F_BAR_dom"/>
</dbReference>
<evidence type="ECO:0000259" key="4">
    <source>
        <dbReference type="PROSITE" id="PS50238"/>
    </source>
</evidence>
<gene>
    <name evidence="6" type="ORF">BD410DRAFT_856763</name>
</gene>
<feature type="compositionally biased region" description="Basic and acidic residues" evidence="3">
    <location>
        <begin position="228"/>
        <end position="251"/>
    </location>
</feature>